<feature type="domain" description="Aldehyde dehydrogenase" evidence="3">
    <location>
        <begin position="118"/>
        <end position="209"/>
    </location>
</feature>
<keyword evidence="5" id="KW-1185">Reference proteome</keyword>
<proteinExistence type="predicted"/>
<dbReference type="PANTHER" id="PTHR43353:SF5">
    <property type="entry name" value="SUCCINATE-SEMIALDEHYDE DEHYDROGENASE, MITOCHONDRIAL"/>
    <property type="match status" value="1"/>
</dbReference>
<dbReference type="InterPro" id="IPR015590">
    <property type="entry name" value="Aldehyde_DH_dom"/>
</dbReference>
<sequence length="350" mass="38251">MVQISGVRASRSRPSTVQRSGSPSSSSFRLAGVSSFSGSAPGDVAPVALSLSLLPNPAAVDSGRVRRRRFPLPVSLPAAGARAVEVADSMVSDSCFPYRRLPIGFPFLRSLGPSLLLSIYEKFTNAFSKAVQNLQVGNGLEEGVVQVLLASSQNPIVVFTFKGPLINEASVEKGATVVLGGKRHSLGMTFYEPTIISNVNNEMLICREEQEHKRMRYLDLTARNYPKVVEIFTLGNITPLKSEIKNGERRNFLNRLRIEMEPSTTLEVRRKTVVPAERGGRGRTALDPGGGGVREAYASGCFLRYQSRPGRKIRNRGFRPLEKITREWGDTALKSYGSVSPAVILTVNQE</sequence>
<dbReference type="EMBL" id="JBBWWR010000005">
    <property type="protein sequence ID" value="KAK8966314.1"/>
    <property type="molecule type" value="Genomic_DNA"/>
</dbReference>
<evidence type="ECO:0000259" key="3">
    <source>
        <dbReference type="Pfam" id="PF00171"/>
    </source>
</evidence>
<dbReference type="InterPro" id="IPR016163">
    <property type="entry name" value="Ald_DH_C"/>
</dbReference>
<dbReference type="Proteomes" id="UP001412067">
    <property type="component" value="Unassembled WGS sequence"/>
</dbReference>
<evidence type="ECO:0000256" key="2">
    <source>
        <dbReference type="SAM" id="MobiDB-lite"/>
    </source>
</evidence>
<dbReference type="InterPro" id="IPR050740">
    <property type="entry name" value="Aldehyde_DH_Superfamily"/>
</dbReference>
<feature type="region of interest" description="Disordered" evidence="2">
    <location>
        <begin position="1"/>
        <end position="27"/>
    </location>
</feature>
<gene>
    <name evidence="4" type="ORF">KSP40_PGU021774</name>
</gene>
<protein>
    <recommendedName>
        <fullName evidence="3">Aldehyde dehydrogenase domain-containing protein</fullName>
    </recommendedName>
</protein>
<accession>A0ABR2MQ56</accession>
<reference evidence="4 5" key="1">
    <citation type="journal article" date="2022" name="Nat. Plants">
        <title>Genomes of leafy and leafless Platanthera orchids illuminate the evolution of mycoheterotrophy.</title>
        <authorList>
            <person name="Li M.H."/>
            <person name="Liu K.W."/>
            <person name="Li Z."/>
            <person name="Lu H.C."/>
            <person name="Ye Q.L."/>
            <person name="Zhang D."/>
            <person name="Wang J.Y."/>
            <person name="Li Y.F."/>
            <person name="Zhong Z.M."/>
            <person name="Liu X."/>
            <person name="Yu X."/>
            <person name="Liu D.K."/>
            <person name="Tu X.D."/>
            <person name="Liu B."/>
            <person name="Hao Y."/>
            <person name="Liao X.Y."/>
            <person name="Jiang Y.T."/>
            <person name="Sun W.H."/>
            <person name="Chen J."/>
            <person name="Chen Y.Q."/>
            <person name="Ai Y."/>
            <person name="Zhai J.W."/>
            <person name="Wu S.S."/>
            <person name="Zhou Z."/>
            <person name="Hsiao Y.Y."/>
            <person name="Wu W.L."/>
            <person name="Chen Y.Y."/>
            <person name="Lin Y.F."/>
            <person name="Hsu J.L."/>
            <person name="Li C.Y."/>
            <person name="Wang Z.W."/>
            <person name="Zhao X."/>
            <person name="Zhong W.Y."/>
            <person name="Ma X.K."/>
            <person name="Ma L."/>
            <person name="Huang J."/>
            <person name="Chen G.Z."/>
            <person name="Huang M.Z."/>
            <person name="Huang L."/>
            <person name="Peng D.H."/>
            <person name="Luo Y.B."/>
            <person name="Zou S.Q."/>
            <person name="Chen S.P."/>
            <person name="Lan S."/>
            <person name="Tsai W.C."/>
            <person name="Van de Peer Y."/>
            <person name="Liu Z.J."/>
        </authorList>
    </citation>
    <scope>NUCLEOTIDE SEQUENCE [LARGE SCALE GENOMIC DNA]</scope>
    <source>
        <strain evidence="4">Lor288</strain>
    </source>
</reference>
<evidence type="ECO:0000256" key="1">
    <source>
        <dbReference type="ARBA" id="ARBA00023002"/>
    </source>
</evidence>
<name>A0ABR2MQ56_9ASPA</name>
<evidence type="ECO:0000313" key="5">
    <source>
        <dbReference type="Proteomes" id="UP001412067"/>
    </source>
</evidence>
<evidence type="ECO:0000313" key="4">
    <source>
        <dbReference type="EMBL" id="KAK8966314.1"/>
    </source>
</evidence>
<dbReference type="SUPFAM" id="SSF53720">
    <property type="entry name" value="ALDH-like"/>
    <property type="match status" value="1"/>
</dbReference>
<comment type="caution">
    <text evidence="4">The sequence shown here is derived from an EMBL/GenBank/DDBJ whole genome shotgun (WGS) entry which is preliminary data.</text>
</comment>
<keyword evidence="1" id="KW-0560">Oxidoreductase</keyword>
<dbReference type="PANTHER" id="PTHR43353">
    <property type="entry name" value="SUCCINATE-SEMIALDEHYDE DEHYDROGENASE, MITOCHONDRIAL"/>
    <property type="match status" value="1"/>
</dbReference>
<dbReference type="InterPro" id="IPR016161">
    <property type="entry name" value="Ald_DH/histidinol_DH"/>
</dbReference>
<dbReference type="Pfam" id="PF00171">
    <property type="entry name" value="Aldedh"/>
    <property type="match status" value="1"/>
</dbReference>
<organism evidence="4 5">
    <name type="scientific">Platanthera guangdongensis</name>
    <dbReference type="NCBI Taxonomy" id="2320717"/>
    <lineage>
        <taxon>Eukaryota</taxon>
        <taxon>Viridiplantae</taxon>
        <taxon>Streptophyta</taxon>
        <taxon>Embryophyta</taxon>
        <taxon>Tracheophyta</taxon>
        <taxon>Spermatophyta</taxon>
        <taxon>Magnoliopsida</taxon>
        <taxon>Liliopsida</taxon>
        <taxon>Asparagales</taxon>
        <taxon>Orchidaceae</taxon>
        <taxon>Orchidoideae</taxon>
        <taxon>Orchideae</taxon>
        <taxon>Orchidinae</taxon>
        <taxon>Platanthera</taxon>
    </lineage>
</organism>
<dbReference type="Gene3D" id="3.40.309.10">
    <property type="entry name" value="Aldehyde Dehydrogenase, Chain A, domain 2"/>
    <property type="match status" value="1"/>
</dbReference>